<dbReference type="GO" id="GO:0051302">
    <property type="term" value="P:regulation of cell division"/>
    <property type="evidence" value="ECO:0007669"/>
    <property type="project" value="TreeGrafter"/>
</dbReference>
<dbReference type="Gene3D" id="1.10.3290.10">
    <property type="entry name" value="Fido-like domain"/>
    <property type="match status" value="1"/>
</dbReference>
<evidence type="ECO:0000313" key="10">
    <source>
        <dbReference type="Proteomes" id="UP000515856"/>
    </source>
</evidence>
<feature type="domain" description="Fido" evidence="8">
    <location>
        <begin position="110"/>
        <end position="263"/>
    </location>
</feature>
<dbReference type="EMBL" id="CP060636">
    <property type="protein sequence ID" value="QNM13916.1"/>
    <property type="molecule type" value="Genomic_DNA"/>
</dbReference>
<dbReference type="GO" id="GO:0070733">
    <property type="term" value="F:AMPylase activity"/>
    <property type="evidence" value="ECO:0007669"/>
    <property type="project" value="UniProtKB-EC"/>
</dbReference>
<dbReference type="PROSITE" id="PS51459">
    <property type="entry name" value="FIDO"/>
    <property type="match status" value="1"/>
</dbReference>
<evidence type="ECO:0000256" key="5">
    <source>
        <dbReference type="ARBA" id="ARBA00034531"/>
    </source>
</evidence>
<reference evidence="9 10" key="1">
    <citation type="submission" date="2020-08" db="EMBL/GenBank/DDBJ databases">
        <authorList>
            <person name="Liu C."/>
            <person name="Sun Q."/>
        </authorList>
    </citation>
    <scope>NUCLEOTIDE SEQUENCE [LARGE SCALE GENOMIC DNA]</scope>
    <source>
        <strain evidence="9 10">NSJ-61</strain>
    </source>
</reference>
<dbReference type="AlphaFoldDB" id="A0A7G9GSY4"/>
<proteinExistence type="predicted"/>
<gene>
    <name evidence="9" type="ORF">H9Q80_08255</name>
</gene>
<evidence type="ECO:0000256" key="3">
    <source>
        <dbReference type="ARBA" id="ARBA00022741"/>
    </source>
</evidence>
<organism evidence="9 10">
    <name type="scientific">[Eubacterium] hominis</name>
    <dbReference type="NCBI Taxonomy" id="2764325"/>
    <lineage>
        <taxon>Bacteria</taxon>
        <taxon>Bacillati</taxon>
        <taxon>Bacillota</taxon>
        <taxon>Erysipelotrichia</taxon>
        <taxon>Erysipelotrichales</taxon>
        <taxon>Erysipelotrichaceae</taxon>
        <taxon>Amedibacillus</taxon>
    </lineage>
</organism>
<dbReference type="EC" id="2.7.7.108" evidence="5"/>
<keyword evidence="1" id="KW-0808">Transferase</keyword>
<accession>A0A7G9GSY4</accession>
<keyword evidence="4" id="KW-0067">ATP-binding</keyword>
<dbReference type="PANTHER" id="PTHR39560:SF1">
    <property type="entry name" value="PROTEIN ADENYLYLTRANSFERASE FIC-RELATED"/>
    <property type="match status" value="1"/>
</dbReference>
<comment type="catalytic activity">
    <reaction evidence="7">
        <text>L-tyrosyl-[protein] + ATP = O-(5'-adenylyl)-L-tyrosyl-[protein] + diphosphate</text>
        <dbReference type="Rhea" id="RHEA:54288"/>
        <dbReference type="Rhea" id="RHEA-COMP:10136"/>
        <dbReference type="Rhea" id="RHEA-COMP:13846"/>
        <dbReference type="ChEBI" id="CHEBI:30616"/>
        <dbReference type="ChEBI" id="CHEBI:33019"/>
        <dbReference type="ChEBI" id="CHEBI:46858"/>
        <dbReference type="ChEBI" id="CHEBI:83624"/>
        <dbReference type="EC" id="2.7.7.108"/>
    </reaction>
</comment>
<keyword evidence="10" id="KW-1185">Reference proteome</keyword>
<name>A0A7G9GSY4_9FIRM</name>
<evidence type="ECO:0000256" key="2">
    <source>
        <dbReference type="ARBA" id="ARBA00022695"/>
    </source>
</evidence>
<dbReference type="SUPFAM" id="SSF140931">
    <property type="entry name" value="Fic-like"/>
    <property type="match status" value="1"/>
</dbReference>
<sequence>MNINDINLDEEKQYNKIDEEKIKYDKKTRQLYWDIAIGLNNVDNLKPSQYFKELIKENVEGNKSNYEIELAIKAYYKEKEARQQVLESELECDMVSLRIKELLEDESFVFSPVTLKLIHKYLFQDVYDFAGKFRTYNITKEEVILNNDTVNYANHMMIENALDYDFKEEKKFDYANKTLKEQLERITEFTSSIWQIHAFDKGNTRTTAVFIEKYLRSKGYLVTNEIFKEHSLYFRNALVRANYSNYAKKVYATNEYLIRFFENLLMNKQHVLHNRDLIVKELFEE</sequence>
<dbReference type="KEGG" id="ehn:H9Q80_08255"/>
<dbReference type="Proteomes" id="UP000515856">
    <property type="component" value="Chromosome"/>
</dbReference>
<evidence type="ECO:0000313" key="9">
    <source>
        <dbReference type="EMBL" id="QNM13916.1"/>
    </source>
</evidence>
<dbReference type="RefSeq" id="WP_117516047.1">
    <property type="nucleotide sequence ID" value="NZ_CP060636.1"/>
</dbReference>
<dbReference type="GO" id="GO:0005524">
    <property type="term" value="F:ATP binding"/>
    <property type="evidence" value="ECO:0007669"/>
    <property type="project" value="UniProtKB-KW"/>
</dbReference>
<evidence type="ECO:0000256" key="1">
    <source>
        <dbReference type="ARBA" id="ARBA00022679"/>
    </source>
</evidence>
<dbReference type="PANTHER" id="PTHR39560">
    <property type="entry name" value="PROTEIN ADENYLYLTRANSFERASE FIC-RELATED"/>
    <property type="match status" value="1"/>
</dbReference>
<comment type="catalytic activity">
    <reaction evidence="6">
        <text>L-threonyl-[protein] + ATP = 3-O-(5'-adenylyl)-L-threonyl-[protein] + diphosphate</text>
        <dbReference type="Rhea" id="RHEA:54292"/>
        <dbReference type="Rhea" id="RHEA-COMP:11060"/>
        <dbReference type="Rhea" id="RHEA-COMP:13847"/>
        <dbReference type="ChEBI" id="CHEBI:30013"/>
        <dbReference type="ChEBI" id="CHEBI:30616"/>
        <dbReference type="ChEBI" id="CHEBI:33019"/>
        <dbReference type="ChEBI" id="CHEBI:138113"/>
        <dbReference type="EC" id="2.7.7.108"/>
    </reaction>
</comment>
<keyword evidence="3" id="KW-0547">Nucleotide-binding</keyword>
<evidence type="ECO:0000256" key="4">
    <source>
        <dbReference type="ARBA" id="ARBA00022840"/>
    </source>
</evidence>
<protein>
    <recommendedName>
        <fullName evidence="5">protein adenylyltransferase</fullName>
        <ecNumber evidence="5">2.7.7.108</ecNumber>
    </recommendedName>
</protein>
<evidence type="ECO:0000256" key="6">
    <source>
        <dbReference type="ARBA" id="ARBA00047939"/>
    </source>
</evidence>
<dbReference type="InterPro" id="IPR036597">
    <property type="entry name" value="Fido-like_dom_sf"/>
</dbReference>
<dbReference type="Pfam" id="PF02661">
    <property type="entry name" value="Fic"/>
    <property type="match status" value="1"/>
</dbReference>
<keyword evidence="2" id="KW-0548">Nucleotidyltransferase</keyword>
<dbReference type="InterPro" id="IPR003812">
    <property type="entry name" value="Fido"/>
</dbReference>
<evidence type="ECO:0000259" key="8">
    <source>
        <dbReference type="PROSITE" id="PS51459"/>
    </source>
</evidence>
<evidence type="ECO:0000256" key="7">
    <source>
        <dbReference type="ARBA" id="ARBA00048696"/>
    </source>
</evidence>